<protein>
    <submittedName>
        <fullName evidence="2">Uncharacterized protein</fullName>
    </submittedName>
</protein>
<name>A0A2I1HPL6_9GLOM</name>
<dbReference type="VEuPathDB" id="FungiDB:FUN_009388"/>
<feature type="compositionally biased region" description="Basic and acidic residues" evidence="1">
    <location>
        <begin position="287"/>
        <end position="296"/>
    </location>
</feature>
<sequence length="348" mass="39899">MTREYLPANCYTCKKCLICFTLDTCKCDKSVKPTRVGNPQRGQQIYFRVFTPNKELQTANQFLFSANEKFQYNSNFNIPFSFTFCSTCNSKFQRLKGNDKLAKRKDIYTKKKKVLAEKEEKILEKSTNKMNSISIDVEDTKSSDLVDGEDEDDISEFSEVEDYGIDQIKLQIAIEKKGKKTSTSKTITIKPVEYITVIEGINNAVQKALKNRNIKPADYSMSYKAVNARGPSSTLEDKLDFNEFIEDYKKIIAAGKKASDKSDSSASDEERNQRILSNSKKKRKSRATQENDLSKEEQTRAGIIAALCEKYKCDMHNTPCFIQENRHLQLNPARLQLWAREIVSNCNY</sequence>
<reference evidence="2 3" key="1">
    <citation type="submission" date="2015-10" db="EMBL/GenBank/DDBJ databases">
        <title>Genome analyses suggest a sexual origin of heterokaryosis in a supposedly ancient asexual fungus.</title>
        <authorList>
            <person name="Ropars J."/>
            <person name="Sedzielewska K."/>
            <person name="Noel J."/>
            <person name="Charron P."/>
            <person name="Farinelli L."/>
            <person name="Marton T."/>
            <person name="Kruger M."/>
            <person name="Pelin A."/>
            <person name="Brachmann A."/>
            <person name="Corradi N."/>
        </authorList>
    </citation>
    <scope>NUCLEOTIDE SEQUENCE [LARGE SCALE GENOMIC DNA]</scope>
    <source>
        <strain evidence="2 3">A4</strain>
    </source>
</reference>
<dbReference type="EMBL" id="LLXI01004566">
    <property type="protein sequence ID" value="PKY60753.1"/>
    <property type="molecule type" value="Genomic_DNA"/>
</dbReference>
<comment type="caution">
    <text evidence="2">The sequence shown here is derived from an EMBL/GenBank/DDBJ whole genome shotgun (WGS) entry which is preliminary data.</text>
</comment>
<gene>
    <name evidence="2" type="ORF">RhiirA4_431353</name>
</gene>
<keyword evidence="3" id="KW-1185">Reference proteome</keyword>
<dbReference type="AlphaFoldDB" id="A0A2I1HPL6"/>
<feature type="region of interest" description="Disordered" evidence="1">
    <location>
        <begin position="259"/>
        <end position="296"/>
    </location>
</feature>
<organism evidence="2 3">
    <name type="scientific">Rhizophagus irregularis</name>
    <dbReference type="NCBI Taxonomy" id="588596"/>
    <lineage>
        <taxon>Eukaryota</taxon>
        <taxon>Fungi</taxon>
        <taxon>Fungi incertae sedis</taxon>
        <taxon>Mucoromycota</taxon>
        <taxon>Glomeromycotina</taxon>
        <taxon>Glomeromycetes</taxon>
        <taxon>Glomerales</taxon>
        <taxon>Glomeraceae</taxon>
        <taxon>Rhizophagus</taxon>
    </lineage>
</organism>
<feature type="compositionally biased region" description="Basic and acidic residues" evidence="1">
    <location>
        <begin position="259"/>
        <end position="273"/>
    </location>
</feature>
<dbReference type="Proteomes" id="UP000234323">
    <property type="component" value="Unassembled WGS sequence"/>
</dbReference>
<dbReference type="VEuPathDB" id="FungiDB:RhiirFUN_000508"/>
<evidence type="ECO:0000313" key="2">
    <source>
        <dbReference type="EMBL" id="PKY60753.1"/>
    </source>
</evidence>
<accession>A0A2I1HPL6</accession>
<evidence type="ECO:0000256" key="1">
    <source>
        <dbReference type="SAM" id="MobiDB-lite"/>
    </source>
</evidence>
<proteinExistence type="predicted"/>
<evidence type="ECO:0000313" key="3">
    <source>
        <dbReference type="Proteomes" id="UP000234323"/>
    </source>
</evidence>